<evidence type="ECO:0000259" key="8">
    <source>
        <dbReference type="SMART" id="SM00159"/>
    </source>
</evidence>
<proteinExistence type="predicted"/>
<protein>
    <submittedName>
        <fullName evidence="10">Uncharacterized protein LOC113204887</fullName>
    </submittedName>
</protein>
<dbReference type="Proteomes" id="UP000504606">
    <property type="component" value="Unplaced"/>
</dbReference>
<reference evidence="10" key="1">
    <citation type="submission" date="2025-08" db="UniProtKB">
        <authorList>
            <consortium name="RefSeq"/>
        </authorList>
    </citation>
    <scope>IDENTIFICATION</scope>
    <source>
        <tissue evidence="10">Whole organism</tissue>
    </source>
</reference>
<keyword evidence="3" id="KW-0106">Calcium</keyword>
<feature type="chain" id="PRO_5026674641" evidence="7">
    <location>
        <begin position="27"/>
        <end position="367"/>
    </location>
</feature>
<feature type="signal peptide" evidence="7">
    <location>
        <begin position="1"/>
        <end position="26"/>
    </location>
</feature>
<evidence type="ECO:0000256" key="3">
    <source>
        <dbReference type="ARBA" id="ARBA00022837"/>
    </source>
</evidence>
<accession>A0A6J1S4V3</accession>
<dbReference type="KEGG" id="foc:113204887"/>
<dbReference type="Pfam" id="PF00354">
    <property type="entry name" value="Pentaxin"/>
    <property type="match status" value="1"/>
</dbReference>
<evidence type="ECO:0000256" key="1">
    <source>
        <dbReference type="ARBA" id="ARBA00001913"/>
    </source>
</evidence>
<sequence>MASDSVLQLLVVVTVVLLTGRAGVSSSSPPPARYNATALARAKRVAVYDVPDEDKHDALLVAALQRASARPGPAWTQPPMHKATLTQMGYIQFLRYIVDVPELRELSFCVWLRSRNLTHNHPILSYSKHERDRLARAWVSPAVGHRLPPRLHFVILERPVLVEPLPEAAQRRWVHICASWDGRSGLYRLYVDGRTRRAGVRPEVTGLVLPGGGDVVVGQEYTDFDKGLDDGVEGEVFGFHLFRTAAARAPAPPELEHDEDLQHQLLSTRRRGDTGAPRSRRRSSDSASPPRRRTGASEEAVASSRRSRSPRWRFGPPSAPSRVQRLHACERLAPEDRAEAIVSWPSTPVRVFGGAIISHVKGGCGDF</sequence>
<evidence type="ECO:0000256" key="2">
    <source>
        <dbReference type="ARBA" id="ARBA00022723"/>
    </source>
</evidence>
<evidence type="ECO:0000256" key="5">
    <source>
        <dbReference type="ARBA" id="ARBA00023180"/>
    </source>
</evidence>
<comment type="cofactor">
    <cofactor evidence="1">
        <name>Ca(2+)</name>
        <dbReference type="ChEBI" id="CHEBI:29108"/>
    </cofactor>
</comment>
<dbReference type="RefSeq" id="XP_026276047.1">
    <property type="nucleotide sequence ID" value="XM_026420262.2"/>
</dbReference>
<dbReference type="InterPro" id="IPR013320">
    <property type="entry name" value="ConA-like_dom_sf"/>
</dbReference>
<dbReference type="Gene3D" id="2.60.120.200">
    <property type="match status" value="1"/>
</dbReference>
<dbReference type="PRINTS" id="PR00895">
    <property type="entry name" value="PENTAXIN"/>
</dbReference>
<dbReference type="InterPro" id="IPR051360">
    <property type="entry name" value="Neuronal_Pentraxin_Related"/>
</dbReference>
<dbReference type="PANTHER" id="PTHR19277:SF125">
    <property type="entry name" value="B6"/>
    <property type="match status" value="1"/>
</dbReference>
<evidence type="ECO:0000313" key="9">
    <source>
        <dbReference type="Proteomes" id="UP000504606"/>
    </source>
</evidence>
<evidence type="ECO:0000256" key="4">
    <source>
        <dbReference type="ARBA" id="ARBA00023157"/>
    </source>
</evidence>
<feature type="region of interest" description="Disordered" evidence="6">
    <location>
        <begin position="266"/>
        <end position="321"/>
    </location>
</feature>
<keyword evidence="2" id="KW-0479">Metal-binding</keyword>
<gene>
    <name evidence="10" type="primary">LOC113204887</name>
</gene>
<organism evidence="9 10">
    <name type="scientific">Frankliniella occidentalis</name>
    <name type="common">Western flower thrips</name>
    <name type="synonym">Euthrips occidentalis</name>
    <dbReference type="NCBI Taxonomy" id="133901"/>
    <lineage>
        <taxon>Eukaryota</taxon>
        <taxon>Metazoa</taxon>
        <taxon>Ecdysozoa</taxon>
        <taxon>Arthropoda</taxon>
        <taxon>Hexapoda</taxon>
        <taxon>Insecta</taxon>
        <taxon>Pterygota</taxon>
        <taxon>Neoptera</taxon>
        <taxon>Paraneoptera</taxon>
        <taxon>Thysanoptera</taxon>
        <taxon>Terebrantia</taxon>
        <taxon>Thripoidea</taxon>
        <taxon>Thripidae</taxon>
        <taxon>Frankliniella</taxon>
    </lineage>
</organism>
<keyword evidence="9" id="KW-1185">Reference proteome</keyword>
<dbReference type="GO" id="GO:0046872">
    <property type="term" value="F:metal ion binding"/>
    <property type="evidence" value="ECO:0007669"/>
    <property type="project" value="UniProtKB-KW"/>
</dbReference>
<dbReference type="GeneID" id="113204887"/>
<feature type="domain" description="Pentraxin (PTX)" evidence="8">
    <location>
        <begin position="77"/>
        <end position="282"/>
    </location>
</feature>
<evidence type="ECO:0000256" key="6">
    <source>
        <dbReference type="SAM" id="MobiDB-lite"/>
    </source>
</evidence>
<dbReference type="AlphaFoldDB" id="A0A6J1S4V3"/>
<dbReference type="PANTHER" id="PTHR19277">
    <property type="entry name" value="PENTRAXIN"/>
    <property type="match status" value="1"/>
</dbReference>
<evidence type="ECO:0000313" key="10">
    <source>
        <dbReference type="RefSeq" id="XP_026276047.1"/>
    </source>
</evidence>
<keyword evidence="5" id="KW-0325">Glycoprotein</keyword>
<name>A0A6J1S4V3_FRAOC</name>
<dbReference type="SUPFAM" id="SSF49899">
    <property type="entry name" value="Concanavalin A-like lectins/glucanases"/>
    <property type="match status" value="1"/>
</dbReference>
<dbReference type="SMART" id="SM00159">
    <property type="entry name" value="PTX"/>
    <property type="match status" value="1"/>
</dbReference>
<keyword evidence="7" id="KW-0732">Signal</keyword>
<dbReference type="InterPro" id="IPR001759">
    <property type="entry name" value="PTX_dom"/>
</dbReference>
<evidence type="ECO:0000256" key="7">
    <source>
        <dbReference type="SAM" id="SignalP"/>
    </source>
</evidence>
<keyword evidence="4" id="KW-1015">Disulfide bond</keyword>
<dbReference type="OrthoDB" id="8871962at2759"/>